<protein>
    <submittedName>
        <fullName evidence="1">Uncharacterized protein</fullName>
    </submittedName>
</protein>
<organism evidence="1">
    <name type="scientific">Octopus bimaculoides</name>
    <name type="common">California two-spotted octopus</name>
    <dbReference type="NCBI Taxonomy" id="37653"/>
    <lineage>
        <taxon>Eukaryota</taxon>
        <taxon>Metazoa</taxon>
        <taxon>Spiralia</taxon>
        <taxon>Lophotrochozoa</taxon>
        <taxon>Mollusca</taxon>
        <taxon>Cephalopoda</taxon>
        <taxon>Coleoidea</taxon>
        <taxon>Octopodiformes</taxon>
        <taxon>Octopoda</taxon>
        <taxon>Incirrata</taxon>
        <taxon>Octopodidae</taxon>
        <taxon>Octopus</taxon>
    </lineage>
</organism>
<dbReference type="EMBL" id="KQ417336">
    <property type="protein sequence ID" value="KOF92443.1"/>
    <property type="molecule type" value="Genomic_DNA"/>
</dbReference>
<evidence type="ECO:0000313" key="1">
    <source>
        <dbReference type="EMBL" id="KOF92443.1"/>
    </source>
</evidence>
<feature type="non-terminal residue" evidence="1">
    <location>
        <position position="112"/>
    </location>
</feature>
<accession>A0A0L8HT66</accession>
<proteinExistence type="predicted"/>
<dbReference type="AlphaFoldDB" id="A0A0L8HT66"/>
<gene>
    <name evidence="1" type="ORF">OCBIM_22006564mg</name>
</gene>
<name>A0A0L8HT66_OCTBM</name>
<reference evidence="1" key="1">
    <citation type="submission" date="2015-07" db="EMBL/GenBank/DDBJ databases">
        <title>MeaNS - Measles Nucleotide Surveillance Program.</title>
        <authorList>
            <person name="Tran T."/>
            <person name="Druce J."/>
        </authorList>
    </citation>
    <scope>NUCLEOTIDE SEQUENCE</scope>
    <source>
        <strain evidence="1">UCB-OBI-ISO-001</strain>
        <tissue evidence="1">Gonad</tissue>
    </source>
</reference>
<sequence>MAKKQQHKDWFVDNNLVISQLLKKKHALHEKLLGECPTNLTAIKEYRASSQLELRRLQYNLLRVVYGPTTSSFVPIRSEDNTAVIKESEKILKCWQEHFTDLFDNPSSVDQA</sequence>